<sequence>MEQEPFNQPKQSASEFWKAYFAKFRRRVGDHEQSETGSAALSSNTVTNLPFPDRRRPRSQRHSLLR</sequence>
<feature type="compositionally biased region" description="Polar residues" evidence="1">
    <location>
        <begin position="35"/>
        <end position="48"/>
    </location>
</feature>
<feature type="region of interest" description="Disordered" evidence="1">
    <location>
        <begin position="29"/>
        <end position="66"/>
    </location>
</feature>
<name>A0A3E1RA56_9BURK</name>
<proteinExistence type="predicted"/>
<dbReference type="AlphaFoldDB" id="A0A3E1RA56"/>
<evidence type="ECO:0000313" key="2">
    <source>
        <dbReference type="EMBL" id="RFO95912.1"/>
    </source>
</evidence>
<feature type="compositionally biased region" description="Basic residues" evidence="1">
    <location>
        <begin position="55"/>
        <end position="66"/>
    </location>
</feature>
<evidence type="ECO:0000313" key="3">
    <source>
        <dbReference type="Proteomes" id="UP000260665"/>
    </source>
</evidence>
<keyword evidence="3" id="KW-1185">Reference proteome</keyword>
<reference evidence="2 3" key="1">
    <citation type="submission" date="2018-05" db="EMBL/GenBank/DDBJ databases">
        <title>Rhodoferax soyangensis sp.nov., isolated from an oligotrophic freshwater lake.</title>
        <authorList>
            <person name="Park M."/>
        </authorList>
    </citation>
    <scope>NUCLEOTIDE SEQUENCE [LARGE SCALE GENOMIC DNA]</scope>
    <source>
        <strain evidence="2 3">IMCC26218</strain>
    </source>
</reference>
<dbReference type="EMBL" id="QFZK01000011">
    <property type="protein sequence ID" value="RFO95912.1"/>
    <property type="molecule type" value="Genomic_DNA"/>
</dbReference>
<protein>
    <submittedName>
        <fullName evidence="2">Uncharacterized protein</fullName>
    </submittedName>
</protein>
<dbReference type="RefSeq" id="WP_117178957.1">
    <property type="nucleotide sequence ID" value="NZ_QFZK01000011.1"/>
</dbReference>
<dbReference type="Proteomes" id="UP000260665">
    <property type="component" value="Unassembled WGS sequence"/>
</dbReference>
<accession>A0A3E1RA56</accession>
<comment type="caution">
    <text evidence="2">The sequence shown here is derived from an EMBL/GenBank/DDBJ whole genome shotgun (WGS) entry which is preliminary data.</text>
</comment>
<gene>
    <name evidence="2" type="ORF">DIC66_15895</name>
</gene>
<organism evidence="2 3">
    <name type="scientific">Rhodoferax lacus</name>
    <dbReference type="NCBI Taxonomy" id="2184758"/>
    <lineage>
        <taxon>Bacteria</taxon>
        <taxon>Pseudomonadati</taxon>
        <taxon>Pseudomonadota</taxon>
        <taxon>Betaproteobacteria</taxon>
        <taxon>Burkholderiales</taxon>
        <taxon>Comamonadaceae</taxon>
        <taxon>Rhodoferax</taxon>
    </lineage>
</organism>
<evidence type="ECO:0000256" key="1">
    <source>
        <dbReference type="SAM" id="MobiDB-lite"/>
    </source>
</evidence>